<organism evidence="2 3">
    <name type="scientific">Periplaneta americana</name>
    <name type="common">American cockroach</name>
    <name type="synonym">Blatta americana</name>
    <dbReference type="NCBI Taxonomy" id="6978"/>
    <lineage>
        <taxon>Eukaryota</taxon>
        <taxon>Metazoa</taxon>
        <taxon>Ecdysozoa</taxon>
        <taxon>Arthropoda</taxon>
        <taxon>Hexapoda</taxon>
        <taxon>Insecta</taxon>
        <taxon>Pterygota</taxon>
        <taxon>Neoptera</taxon>
        <taxon>Polyneoptera</taxon>
        <taxon>Dictyoptera</taxon>
        <taxon>Blattodea</taxon>
        <taxon>Blattoidea</taxon>
        <taxon>Blattidae</taxon>
        <taxon>Blattinae</taxon>
        <taxon>Periplaneta</taxon>
    </lineage>
</organism>
<dbReference type="Proteomes" id="UP001148838">
    <property type="component" value="Unassembled WGS sequence"/>
</dbReference>
<dbReference type="PANTHER" id="PTHR47163:SF2">
    <property type="entry name" value="SI:DKEY-17M8.2"/>
    <property type="match status" value="1"/>
</dbReference>
<dbReference type="PANTHER" id="PTHR47163">
    <property type="entry name" value="DDE_TNP_IS1595 DOMAIN-CONTAINING PROTEIN"/>
    <property type="match status" value="1"/>
</dbReference>
<evidence type="ECO:0000313" key="2">
    <source>
        <dbReference type="EMBL" id="KAJ4445300.1"/>
    </source>
</evidence>
<name>A0ABQ8TFK4_PERAM</name>
<feature type="domain" description="ISXO2-like transposase" evidence="1">
    <location>
        <begin position="135"/>
        <end position="281"/>
    </location>
</feature>
<comment type="caution">
    <text evidence="2">The sequence shown here is derived from an EMBL/GenBank/DDBJ whole genome shotgun (WGS) entry which is preliminary data.</text>
</comment>
<keyword evidence="3" id="KW-1185">Reference proteome</keyword>
<evidence type="ECO:0000313" key="3">
    <source>
        <dbReference type="Proteomes" id="UP001148838"/>
    </source>
</evidence>
<evidence type="ECO:0000259" key="1">
    <source>
        <dbReference type="SMART" id="SM01126"/>
    </source>
</evidence>
<dbReference type="Pfam" id="PF12762">
    <property type="entry name" value="DDE_Tnp_IS1595"/>
    <property type="match status" value="1"/>
</dbReference>
<dbReference type="InterPro" id="IPR053164">
    <property type="entry name" value="IS1016-like_transposase"/>
</dbReference>
<dbReference type="SMART" id="SM01126">
    <property type="entry name" value="DDE_Tnp_IS1595"/>
    <property type="match status" value="1"/>
</dbReference>
<reference evidence="2 3" key="1">
    <citation type="journal article" date="2022" name="Allergy">
        <title>Genome assembly and annotation of Periplaneta americana reveal a comprehensive cockroach allergen profile.</title>
        <authorList>
            <person name="Wang L."/>
            <person name="Xiong Q."/>
            <person name="Saelim N."/>
            <person name="Wang L."/>
            <person name="Nong W."/>
            <person name="Wan A.T."/>
            <person name="Shi M."/>
            <person name="Liu X."/>
            <person name="Cao Q."/>
            <person name="Hui J.H.L."/>
            <person name="Sookrung N."/>
            <person name="Leung T.F."/>
            <person name="Tungtrongchitr A."/>
            <person name="Tsui S.K.W."/>
        </authorList>
    </citation>
    <scope>NUCLEOTIDE SEQUENCE [LARGE SCALE GENOMIC DNA]</scope>
    <source>
        <strain evidence="2">PWHHKU_190912</strain>
    </source>
</reference>
<gene>
    <name evidence="2" type="ORF">ANN_07105</name>
</gene>
<dbReference type="InterPro" id="IPR024445">
    <property type="entry name" value="Tnp_ISXO2-like"/>
</dbReference>
<protein>
    <recommendedName>
        <fullName evidence="1">ISXO2-like transposase domain-containing protein</fullName>
    </recommendedName>
</protein>
<sequence>MAFNLRKLCVSCRDIESCIDFCVVHKLLPSKESNKCIDCGAEGKVVWQKRSKNKNVPYCLKCSSCHKESAIAVKTWFERTKLTVAQSLTLIYLWQLHIKIFDAAIEAEVSANTVVDYYRFYREVCYVIITNSQREIGGVGHVVEVDESHLFVRKYNRGRLTKHEKEHIWIFGGIDRDTKQCFALRVNRRNKETLCSLIKNFILPGTKICTDGWKSYKDLEKEGYLHGIVNHSVEFINSEDSRVCTQTVERMWGTLKSEVKRKGRESEHDDLYMFEFLYRQMQRRNGQSEAGAIFLNFLEDIGKVYPGR</sequence>
<dbReference type="EMBL" id="JAJSOF020000011">
    <property type="protein sequence ID" value="KAJ4445300.1"/>
    <property type="molecule type" value="Genomic_DNA"/>
</dbReference>
<proteinExistence type="predicted"/>
<accession>A0ABQ8TFK4</accession>
<dbReference type="NCBIfam" id="NF033547">
    <property type="entry name" value="transpos_IS1595"/>
    <property type="match status" value="1"/>
</dbReference>